<dbReference type="AlphaFoldDB" id="A0A0N0LU58"/>
<gene>
    <name evidence="5" type="ORF">ADS77_20600</name>
</gene>
<dbReference type="STRING" id="187330.AMS58_11460"/>
<evidence type="ECO:0000313" key="5">
    <source>
        <dbReference type="EMBL" id="KPH56691.1"/>
    </source>
</evidence>
<evidence type="ECO:0000313" key="6">
    <source>
        <dbReference type="Proteomes" id="UP000037848"/>
    </source>
</evidence>
<feature type="domain" description="N-acetyltransferase" evidence="4">
    <location>
        <begin position="1"/>
        <end position="157"/>
    </location>
</feature>
<keyword evidence="2" id="KW-0012">Acyltransferase</keyword>
<keyword evidence="1 5" id="KW-0808">Transferase</keyword>
<dbReference type="GO" id="GO:0008999">
    <property type="term" value="F:protein-N-terminal-alanine acetyltransferase activity"/>
    <property type="evidence" value="ECO:0007669"/>
    <property type="project" value="TreeGrafter"/>
</dbReference>
<evidence type="ECO:0000259" key="4">
    <source>
        <dbReference type="PROSITE" id="PS51186"/>
    </source>
</evidence>
<dbReference type="PANTHER" id="PTHR43792">
    <property type="entry name" value="GNAT FAMILY, PUTATIVE (AFU_ORTHOLOGUE AFUA_3G00765)-RELATED-RELATED"/>
    <property type="match status" value="1"/>
</dbReference>
<dbReference type="Gene3D" id="3.40.630.30">
    <property type="match status" value="1"/>
</dbReference>
<keyword evidence="5" id="KW-0687">Ribonucleoprotein</keyword>
<organism evidence="5 6">
    <name type="scientific">Pseudoalteromonas porphyrae</name>
    <dbReference type="NCBI Taxonomy" id="187330"/>
    <lineage>
        <taxon>Bacteria</taxon>
        <taxon>Pseudomonadati</taxon>
        <taxon>Pseudomonadota</taxon>
        <taxon>Gammaproteobacteria</taxon>
        <taxon>Alteromonadales</taxon>
        <taxon>Pseudoalteromonadaceae</taxon>
        <taxon>Pseudoalteromonas</taxon>
    </lineage>
</organism>
<dbReference type="GO" id="GO:0005737">
    <property type="term" value="C:cytoplasm"/>
    <property type="evidence" value="ECO:0007669"/>
    <property type="project" value="TreeGrafter"/>
</dbReference>
<proteinExistence type="inferred from homology"/>
<dbReference type="RefSeq" id="WP_054205174.1">
    <property type="nucleotide sequence ID" value="NZ_LHPH01000037.1"/>
</dbReference>
<comment type="similarity">
    <text evidence="3">Belongs to the acetyltransferase family. RimJ subfamily.</text>
</comment>
<dbReference type="PANTHER" id="PTHR43792:SF8">
    <property type="entry name" value="[RIBOSOMAL PROTEIN US5]-ALANINE N-ACETYLTRANSFERASE"/>
    <property type="match status" value="1"/>
</dbReference>
<evidence type="ECO:0000256" key="2">
    <source>
        <dbReference type="ARBA" id="ARBA00023315"/>
    </source>
</evidence>
<dbReference type="Pfam" id="PF13302">
    <property type="entry name" value="Acetyltransf_3"/>
    <property type="match status" value="1"/>
</dbReference>
<dbReference type="PROSITE" id="PS51186">
    <property type="entry name" value="GNAT"/>
    <property type="match status" value="1"/>
</dbReference>
<dbReference type="SUPFAM" id="SSF55729">
    <property type="entry name" value="Acyl-CoA N-acyltransferases (Nat)"/>
    <property type="match status" value="1"/>
</dbReference>
<dbReference type="InterPro" id="IPR000182">
    <property type="entry name" value="GNAT_dom"/>
</dbReference>
<keyword evidence="5" id="KW-0689">Ribosomal protein</keyword>
<dbReference type="InterPro" id="IPR016181">
    <property type="entry name" value="Acyl_CoA_acyltransferase"/>
</dbReference>
<dbReference type="Proteomes" id="UP000037848">
    <property type="component" value="Unassembled WGS sequence"/>
</dbReference>
<accession>A0A0N0LU58</accession>
<reference evidence="5 6" key="1">
    <citation type="submission" date="2015-08" db="EMBL/GenBank/DDBJ databases">
        <title>Draft Genome Sequence of Pseudoalteromonas porphyrae UCD-SED14.</title>
        <authorList>
            <person name="Coil D.A."/>
            <person name="Jospin G."/>
            <person name="Lee R.D."/>
            <person name="Eisen J.A."/>
        </authorList>
    </citation>
    <scope>NUCLEOTIDE SEQUENCE [LARGE SCALE GENOMIC DNA]</scope>
    <source>
        <strain evidence="5 6">UCD-SED14</strain>
    </source>
</reference>
<evidence type="ECO:0000256" key="3">
    <source>
        <dbReference type="ARBA" id="ARBA00038502"/>
    </source>
</evidence>
<dbReference type="GO" id="GO:0005840">
    <property type="term" value="C:ribosome"/>
    <property type="evidence" value="ECO:0007669"/>
    <property type="project" value="UniProtKB-KW"/>
</dbReference>
<dbReference type="PATRIC" id="fig|187330.3.peg.3046"/>
<dbReference type="InterPro" id="IPR051531">
    <property type="entry name" value="N-acetyltransferase"/>
</dbReference>
<evidence type="ECO:0000256" key="1">
    <source>
        <dbReference type="ARBA" id="ARBA00022679"/>
    </source>
</evidence>
<name>A0A0N0LU58_9GAMM</name>
<keyword evidence="6" id="KW-1185">Reference proteome</keyword>
<comment type="caution">
    <text evidence="5">The sequence shown here is derived from an EMBL/GenBank/DDBJ whole genome shotgun (WGS) entry which is preliminary data.</text>
</comment>
<dbReference type="EMBL" id="LHPH01000037">
    <property type="protein sequence ID" value="KPH56691.1"/>
    <property type="molecule type" value="Genomic_DNA"/>
</dbReference>
<dbReference type="OrthoDB" id="9801656at2"/>
<protein>
    <submittedName>
        <fullName evidence="5">Ribosomal protein acetyltransferase</fullName>
    </submittedName>
</protein>
<sequence>MQLELLSKDHLEKLLAFELENRSWFESLIEPRGHDFYSAKGVGNHIDAELNKVNSGTAFCGLLIKNNEIVARANLRDISTNKAVVGYRVSKRFLSQGYASFCLASLIDIAKRKFCIRSLEAKVLENNPASKHVLLKQGFEPIGNVPNFIVLNNKQLACTEFRLKYA</sequence>